<dbReference type="EMBL" id="JAGGJQ010000003">
    <property type="protein sequence ID" value="MBP1839527.1"/>
    <property type="molecule type" value="Genomic_DNA"/>
</dbReference>
<evidence type="ECO:0000313" key="3">
    <source>
        <dbReference type="EMBL" id="MDQ0334831.1"/>
    </source>
</evidence>
<feature type="domain" description="Glycosyltransferase 2-like" evidence="1">
    <location>
        <begin position="3"/>
        <end position="108"/>
    </location>
</feature>
<name>A0A9X0YIS3_9FLAO</name>
<dbReference type="RefSeq" id="WP_057778251.1">
    <property type="nucleotide sequence ID" value="NZ_JAGGJQ010000003.1"/>
</dbReference>
<gene>
    <name evidence="2" type="ORF">J2Z56_001438</name>
    <name evidence="3" type="ORF">J2Z57_001264</name>
</gene>
<proteinExistence type="predicted"/>
<dbReference type="Pfam" id="PF00535">
    <property type="entry name" value="Glycos_transf_2"/>
    <property type="match status" value="1"/>
</dbReference>
<dbReference type="Proteomes" id="UP001231587">
    <property type="component" value="Unassembled WGS sequence"/>
</dbReference>
<dbReference type="SUPFAM" id="SSF53448">
    <property type="entry name" value="Nucleotide-diphospho-sugar transferases"/>
    <property type="match status" value="1"/>
</dbReference>
<reference evidence="2" key="1">
    <citation type="submission" date="2021-03" db="EMBL/GenBank/DDBJ databases">
        <title>Genomic Encyclopedia of Type Strains, Phase IV (KMG-IV): sequencing the most valuable type-strain genomes for metagenomic binning, comparative biology and taxonomic classification.</title>
        <authorList>
            <person name="Goeker M."/>
        </authorList>
    </citation>
    <scope>NUCLEOTIDE SEQUENCE</scope>
    <source>
        <strain evidence="2">DSM 15523</strain>
        <strain evidence="3 5">DSM 16476</strain>
    </source>
</reference>
<accession>A0A9X0YIS3</accession>
<evidence type="ECO:0000313" key="5">
    <source>
        <dbReference type="Proteomes" id="UP001231587"/>
    </source>
</evidence>
<dbReference type="CDD" id="cd00761">
    <property type="entry name" value="Glyco_tranf_GTA_type"/>
    <property type="match status" value="1"/>
</dbReference>
<dbReference type="InterPro" id="IPR001173">
    <property type="entry name" value="Glyco_trans_2-like"/>
</dbReference>
<dbReference type="InterPro" id="IPR029044">
    <property type="entry name" value="Nucleotide-diphossugar_trans"/>
</dbReference>
<dbReference type="Proteomes" id="UP001138672">
    <property type="component" value="Unassembled WGS sequence"/>
</dbReference>
<dbReference type="AlphaFoldDB" id="A0A9X0YIS3"/>
<evidence type="ECO:0000313" key="2">
    <source>
        <dbReference type="EMBL" id="MBP1839527.1"/>
    </source>
</evidence>
<organism evidence="2 4">
    <name type="scientific">Formosa algae</name>
    <dbReference type="NCBI Taxonomy" id="225843"/>
    <lineage>
        <taxon>Bacteria</taxon>
        <taxon>Pseudomonadati</taxon>
        <taxon>Bacteroidota</taxon>
        <taxon>Flavobacteriia</taxon>
        <taxon>Flavobacteriales</taxon>
        <taxon>Flavobacteriaceae</taxon>
        <taxon>Formosa</taxon>
    </lineage>
</organism>
<dbReference type="EMBL" id="JAUSUU010000003">
    <property type="protein sequence ID" value="MDQ0334831.1"/>
    <property type="molecule type" value="Genomic_DNA"/>
</dbReference>
<dbReference type="Gene3D" id="3.90.550.10">
    <property type="entry name" value="Spore Coat Polysaccharide Biosynthesis Protein SpsA, Chain A"/>
    <property type="match status" value="1"/>
</dbReference>
<evidence type="ECO:0000313" key="4">
    <source>
        <dbReference type="Proteomes" id="UP001138672"/>
    </source>
</evidence>
<comment type="caution">
    <text evidence="2">The sequence shown here is derived from an EMBL/GenBank/DDBJ whole genome shotgun (WGS) entry which is preliminary data.</text>
</comment>
<evidence type="ECO:0000259" key="1">
    <source>
        <dbReference type="Pfam" id="PF00535"/>
    </source>
</evidence>
<protein>
    <submittedName>
        <fullName evidence="2">Glycosyltransferase involved in cell wall biosynthesis</fullName>
    </submittedName>
</protein>
<dbReference type="OrthoDB" id="761861at2"/>
<keyword evidence="5" id="KW-1185">Reference proteome</keyword>
<sequence>MLSILIPTYNYNSVPLVKELKKQCVECNINFEILVYDDGSNSDCNVINNDINQIKNCTYKAFSQNIGRSAIRNLLAKNAKFDSLLFIDSGTFPKKTTFIQQYLNSLNDVVNGGMTFTDSIPDKPYILRWIYTKHRESRSLCSSNFLIKKSVFEKHPFDESIKTYGCEDTLLFNSLKKNNIDILKIENPVIHFPDDDATTFIRKTEQAMFNLTILYKAKKISTQEHKFLLFYSRIERVKLLNLTIFTFKMLKPLLLKNLLTPKPKLWIFDFYRFGYICVLNKKND</sequence>